<comment type="caution">
    <text evidence="2">The sequence shown here is derived from an EMBL/GenBank/DDBJ whole genome shotgun (WGS) entry which is preliminary data.</text>
</comment>
<feature type="transmembrane region" description="Helical" evidence="1">
    <location>
        <begin position="53"/>
        <end position="71"/>
    </location>
</feature>
<dbReference type="PANTHER" id="PTHR34989:SF1">
    <property type="entry name" value="PROTEIN HDED"/>
    <property type="match status" value="1"/>
</dbReference>
<dbReference type="GO" id="GO:0005886">
    <property type="term" value="C:plasma membrane"/>
    <property type="evidence" value="ECO:0007669"/>
    <property type="project" value="TreeGrafter"/>
</dbReference>
<sequence length="197" mass="21692">MLKIEANFDFAKEFAEKWNQKLKSVRIFSFVLSIFMIVCGVLCVIFPVQAVLAAEILAAVVIITLGVYEIIDYFCEPGFLRQPMSLIGGVLNLIIGILLIFSPSQVTISTFAFLFGILLMVFGVDKITFAHRLNFFTATNYSWVVASGILNILAAIAFIVVPLASTVVLNYIVAAYLFVGGITLFIEAVSIKSFKVK</sequence>
<keyword evidence="1" id="KW-0812">Transmembrane</keyword>
<proteinExistence type="predicted"/>
<keyword evidence="1" id="KW-1133">Transmembrane helix</keyword>
<evidence type="ECO:0000313" key="2">
    <source>
        <dbReference type="EMBL" id="MBC8559124.1"/>
    </source>
</evidence>
<dbReference type="InterPro" id="IPR052712">
    <property type="entry name" value="Acid_resist_chaperone_HdeD"/>
</dbReference>
<reference evidence="2" key="1">
    <citation type="submission" date="2020-08" db="EMBL/GenBank/DDBJ databases">
        <title>Genome public.</title>
        <authorList>
            <person name="Liu C."/>
            <person name="Sun Q."/>
        </authorList>
    </citation>
    <scope>NUCLEOTIDE SEQUENCE</scope>
    <source>
        <strain evidence="2">NSJ-33</strain>
    </source>
</reference>
<name>A0A926I6L8_9FIRM</name>
<organism evidence="2 3">
    <name type="scientific">Fumia xinanensis</name>
    <dbReference type="NCBI Taxonomy" id="2763659"/>
    <lineage>
        <taxon>Bacteria</taxon>
        <taxon>Bacillati</taxon>
        <taxon>Bacillota</taxon>
        <taxon>Clostridia</taxon>
        <taxon>Eubacteriales</taxon>
        <taxon>Oscillospiraceae</taxon>
        <taxon>Fumia</taxon>
    </lineage>
</organism>
<keyword evidence="1" id="KW-0472">Membrane</keyword>
<feature type="transmembrane region" description="Helical" evidence="1">
    <location>
        <begin position="83"/>
        <end position="102"/>
    </location>
</feature>
<dbReference type="Pfam" id="PF03729">
    <property type="entry name" value="DUF308"/>
    <property type="match status" value="2"/>
</dbReference>
<feature type="transmembrane region" description="Helical" evidence="1">
    <location>
        <begin position="171"/>
        <end position="191"/>
    </location>
</feature>
<accession>A0A926I6L8</accession>
<dbReference type="PANTHER" id="PTHR34989">
    <property type="entry name" value="PROTEIN HDED"/>
    <property type="match status" value="1"/>
</dbReference>
<feature type="transmembrane region" description="Helical" evidence="1">
    <location>
        <begin position="141"/>
        <end position="165"/>
    </location>
</feature>
<dbReference type="EMBL" id="JACRSV010000001">
    <property type="protein sequence ID" value="MBC8559124.1"/>
    <property type="molecule type" value="Genomic_DNA"/>
</dbReference>
<gene>
    <name evidence="2" type="ORF">H8710_03475</name>
</gene>
<evidence type="ECO:0000313" key="3">
    <source>
        <dbReference type="Proteomes" id="UP000610760"/>
    </source>
</evidence>
<dbReference type="RefSeq" id="WP_249294013.1">
    <property type="nucleotide sequence ID" value="NZ_JACRSV010000001.1"/>
</dbReference>
<dbReference type="InterPro" id="IPR005325">
    <property type="entry name" value="DUF308_memb"/>
</dbReference>
<dbReference type="Proteomes" id="UP000610760">
    <property type="component" value="Unassembled WGS sequence"/>
</dbReference>
<protein>
    <submittedName>
        <fullName evidence="2">DUF308 domain-containing protein</fullName>
    </submittedName>
</protein>
<dbReference type="AlphaFoldDB" id="A0A926I6L8"/>
<feature type="transmembrane region" description="Helical" evidence="1">
    <location>
        <begin position="27"/>
        <end position="47"/>
    </location>
</feature>
<feature type="transmembrane region" description="Helical" evidence="1">
    <location>
        <begin position="108"/>
        <end position="129"/>
    </location>
</feature>
<evidence type="ECO:0000256" key="1">
    <source>
        <dbReference type="SAM" id="Phobius"/>
    </source>
</evidence>
<keyword evidence="3" id="KW-1185">Reference proteome</keyword>